<dbReference type="CDD" id="cd04301">
    <property type="entry name" value="NAT_SF"/>
    <property type="match status" value="1"/>
</dbReference>
<feature type="transmembrane region" description="Helical" evidence="1">
    <location>
        <begin position="192"/>
        <end position="211"/>
    </location>
</feature>
<feature type="transmembrane region" description="Helical" evidence="1">
    <location>
        <begin position="261"/>
        <end position="279"/>
    </location>
</feature>
<dbReference type="InterPro" id="IPR016181">
    <property type="entry name" value="Acyl_CoA_acyltransferase"/>
</dbReference>
<evidence type="ECO:0000256" key="1">
    <source>
        <dbReference type="SAM" id="Phobius"/>
    </source>
</evidence>
<evidence type="ECO:0000259" key="2">
    <source>
        <dbReference type="PROSITE" id="PS51186"/>
    </source>
</evidence>
<reference evidence="3 4" key="1">
    <citation type="submission" date="2020-08" db="EMBL/GenBank/DDBJ databases">
        <title>Genome public.</title>
        <authorList>
            <person name="Liu C."/>
            <person name="Sun Q."/>
        </authorList>
    </citation>
    <scope>NUCLEOTIDE SEQUENCE [LARGE SCALE GENOMIC DNA]</scope>
    <source>
        <strain evidence="3 4">NSJ-66</strain>
    </source>
</reference>
<comment type="caution">
    <text evidence="3">The sequence shown here is derived from an EMBL/GenBank/DDBJ whole genome shotgun (WGS) entry which is preliminary data.</text>
</comment>
<dbReference type="SUPFAM" id="SSF55729">
    <property type="entry name" value="Acyl-CoA N-acyltransferases (Nat)"/>
    <property type="match status" value="1"/>
</dbReference>
<keyword evidence="1" id="KW-0812">Transmembrane</keyword>
<feature type="transmembrane region" description="Helical" evidence="1">
    <location>
        <begin position="223"/>
        <end position="241"/>
    </location>
</feature>
<sequence>MREDEASLAWKTGKPSFGRIERLAFQKPKQAFLAIVDDQIVGMASFRIFPAKNNLKIGYVETGYVKKGFEGEGNGGALYKRATAYLREQGCETVTATVRDDNVASWKLFENNGYHVTGFIKLLQYYGLPSAIRLWLKSTLAIATGFHLWSTIPYKSHSQIEEVGIFALLNLLVILPTLALDGSPLDFGLRAGATLLLLTTALIGGLLGTLFSREKWYFSTTRGGLLISILVTVLGGIWPVVGRFYPVSYRRAIDFRRDMGIEGLFEWLAILLLIGVAALQKEQFAFWHYVLSFGKNFLLIHALPVYPFSSFGGKRVWEYSKGLSAITIIISAVLLFL</sequence>
<dbReference type="PROSITE" id="PS51186">
    <property type="entry name" value="GNAT"/>
    <property type="match status" value="1"/>
</dbReference>
<keyword evidence="1" id="KW-1133">Transmembrane helix</keyword>
<dbReference type="Proteomes" id="UP000634672">
    <property type="component" value="Unassembled WGS sequence"/>
</dbReference>
<feature type="transmembrane region" description="Helical" evidence="1">
    <location>
        <begin position="286"/>
        <end position="307"/>
    </location>
</feature>
<gene>
    <name evidence="3" type="ORF">H8S75_00725</name>
</gene>
<dbReference type="Gene3D" id="3.40.630.30">
    <property type="match status" value="1"/>
</dbReference>
<keyword evidence="1" id="KW-0472">Membrane</keyword>
<proteinExistence type="predicted"/>
<dbReference type="EMBL" id="JACOPB010000001">
    <property type="protein sequence ID" value="MBC5706485.1"/>
    <property type="molecule type" value="Genomic_DNA"/>
</dbReference>
<protein>
    <submittedName>
        <fullName evidence="3">GNAT family N-acetyltransferase</fullName>
    </submittedName>
</protein>
<feature type="transmembrane region" description="Helical" evidence="1">
    <location>
        <begin position="163"/>
        <end position="180"/>
    </location>
</feature>
<feature type="domain" description="N-acetyltransferase" evidence="2">
    <location>
        <begin position="1"/>
        <end position="141"/>
    </location>
</feature>
<dbReference type="Pfam" id="PF00583">
    <property type="entry name" value="Acetyltransf_1"/>
    <property type="match status" value="1"/>
</dbReference>
<organism evidence="3 4">
    <name type="scientific">Hungatella hominis</name>
    <dbReference type="NCBI Taxonomy" id="2763050"/>
    <lineage>
        <taxon>Bacteria</taxon>
        <taxon>Bacillati</taxon>
        <taxon>Bacillota</taxon>
        <taxon>Clostridia</taxon>
        <taxon>Lachnospirales</taxon>
        <taxon>Lachnospiraceae</taxon>
        <taxon>Hungatella</taxon>
    </lineage>
</organism>
<accession>A0ABR7H031</accession>
<keyword evidence="4" id="KW-1185">Reference proteome</keyword>
<feature type="transmembrane region" description="Helical" evidence="1">
    <location>
        <begin position="319"/>
        <end position="336"/>
    </location>
</feature>
<evidence type="ECO:0000313" key="4">
    <source>
        <dbReference type="Proteomes" id="UP000634672"/>
    </source>
</evidence>
<dbReference type="InterPro" id="IPR000182">
    <property type="entry name" value="GNAT_dom"/>
</dbReference>
<evidence type="ECO:0000313" key="3">
    <source>
        <dbReference type="EMBL" id="MBC5706485.1"/>
    </source>
</evidence>
<name>A0ABR7H031_9FIRM</name>